<dbReference type="InterPro" id="IPR001227">
    <property type="entry name" value="Ac_transferase_dom_sf"/>
</dbReference>
<evidence type="ECO:0000256" key="6">
    <source>
        <dbReference type="ARBA" id="ARBA00023268"/>
    </source>
</evidence>
<dbReference type="PROSITE" id="PS00012">
    <property type="entry name" value="PHOSPHOPANTETHEINE"/>
    <property type="match status" value="3"/>
</dbReference>
<keyword evidence="7" id="KW-0012">Acyltransferase</keyword>
<dbReference type="Gene3D" id="3.10.129.110">
    <property type="entry name" value="Polyketide synthase dehydratase"/>
    <property type="match status" value="1"/>
</dbReference>
<dbReference type="InterPro" id="IPR013968">
    <property type="entry name" value="PKS_KR"/>
</dbReference>
<dbReference type="Gene3D" id="3.40.50.720">
    <property type="entry name" value="NAD(P)-binding Rossmann-like Domain"/>
    <property type="match status" value="2"/>
</dbReference>
<dbReference type="SUPFAM" id="SSF52151">
    <property type="entry name" value="FabD/lysophospholipase-like"/>
    <property type="match status" value="3"/>
</dbReference>
<feature type="domain" description="Carrier" evidence="10">
    <location>
        <begin position="2738"/>
        <end position="2813"/>
    </location>
</feature>
<dbReference type="SMART" id="SM00822">
    <property type="entry name" value="PKS_KR"/>
    <property type="match status" value="2"/>
</dbReference>
<feature type="region of interest" description="N-terminal hotdog fold" evidence="8">
    <location>
        <begin position="1948"/>
        <end position="2075"/>
    </location>
</feature>
<dbReference type="CDD" id="cd08956">
    <property type="entry name" value="KR_3_FAS_SDR_x"/>
    <property type="match status" value="1"/>
</dbReference>
<dbReference type="PROSITE" id="PS52004">
    <property type="entry name" value="KS3_2"/>
    <property type="match status" value="3"/>
</dbReference>
<dbReference type="SUPFAM" id="SSF53901">
    <property type="entry name" value="Thiolase-like"/>
    <property type="match status" value="3"/>
</dbReference>
<organism evidence="13 14">
    <name type="scientific">Streptomyces hazeniae</name>
    <dbReference type="NCBI Taxonomy" id="3075538"/>
    <lineage>
        <taxon>Bacteria</taxon>
        <taxon>Bacillati</taxon>
        <taxon>Actinomycetota</taxon>
        <taxon>Actinomycetes</taxon>
        <taxon>Kitasatosporales</taxon>
        <taxon>Streptomycetaceae</taxon>
        <taxon>Streptomyces</taxon>
    </lineage>
</organism>
<dbReference type="InterPro" id="IPR036736">
    <property type="entry name" value="ACP-like_sf"/>
</dbReference>
<dbReference type="InterPro" id="IPR016035">
    <property type="entry name" value="Acyl_Trfase/lysoPLipase"/>
</dbReference>
<dbReference type="Gene3D" id="1.10.1200.10">
    <property type="entry name" value="ACP-like"/>
    <property type="match status" value="3"/>
</dbReference>
<evidence type="ECO:0000256" key="1">
    <source>
        <dbReference type="ARBA" id="ARBA00004792"/>
    </source>
</evidence>
<dbReference type="InterPro" id="IPR020807">
    <property type="entry name" value="PKS_DH"/>
</dbReference>
<keyword evidence="2" id="KW-0596">Phosphopantetheine</keyword>
<dbReference type="PANTHER" id="PTHR43775:SF51">
    <property type="entry name" value="INACTIVE PHENOLPHTHIOCEROL SYNTHESIS POLYKETIDE SYNTHASE TYPE I PKS1-RELATED"/>
    <property type="match status" value="1"/>
</dbReference>
<dbReference type="InterPro" id="IPR006162">
    <property type="entry name" value="Ppantetheine_attach_site"/>
</dbReference>
<dbReference type="InterPro" id="IPR055123">
    <property type="entry name" value="SpnB-like_Rossmann"/>
</dbReference>
<sequence>MDETTVGTGTAESGRADAAAVAVVGLSCRFAEAAGPDAFWHLLRTGGNAVTEVPEGRWDGDGSAAAGAGARWGSFLADVAGFDAGFFGVSRREAAVMDPQQRLMLELSWEALEDSGIVPAMLRGERCGVFIGAMRDDYARLAQGLGPVLRSHHSFAGLQRSLIANRISYFCGLRGPSMTVDTGQSSSLTAVHLACQSLLTGESEVALAGGVNLNLAAAGEEDAAAFGGLSPDGRCYTFDARANGFVRGEGGGVVVLKTLAKALADGDPVHCVISGGAVNNDGGGEGLTVPSQAAQEELLRLAYRNAGVDPAQVQYVELHGTGTRVGDPVEAAALGAVLGARRSPGHPLPVGSVKTNLGHLEAAAGICSLIKTVLALRNRELPPSLNFETPHPRIPLESLRLRVATELMPWSGSDGPLAAGVSSFGMGGTNCHLVLTEAPARTPAAPPLRETAGPQVVPTLLSARTGPALRAQAGRLAAFVEGHPEVDPVDLAHSLATTRTVFEHRAVVAASDRTTLLEALRALAQGRRPVRVSRGVVDPNTRVAFLFAGQGGQRLDMGRELYDAFPAFAAAFDEVCRHLDSHLERPVREVVFAAPGSPEAALLDQTLYTQAAVFALEVALYRLLTSFGVRADQLAGHSVGELAAAHVAGLFSLPDAAALVATRGRLMQSLPTDGAMVSVRAGADEVRDLLAGREDRLSLAAVNGPAATVLSGDEDAVAEVVRILAARGHRTKRLRVSHALHSPHLEPVLEEFRAAVAAVTFQRPRVPLVSTLTGEPVPPERMSTPEYWVRQAREPVRFLEAVRALLASGTTVFVELGPDGSLATMARDCVAAAPGGTVAVVPVLRADRPEPQTLLTALGALHARGITVDWTTAVPDSGAHPVRLPTYAFQRERHWWKSGRPQEPAGTPTETATETLADAPARTSGEQPAATGSLRARLAGLPTAEQDRAVLELVLEHAADVLGESRADQVDPNRTFQELGFDSLMGAELLVRLGETAQSPLSPTALFDHPRPTGLARGLLAQLSGTLSAPVPAAKAGPAASAGRDDPIAIVGMACRYPGDVSTPEELWQLAASGTDAIGAFPTDRGWDVEGLYDPDPDRRGKSSTRYGGFLHDAADFDAAFFGISPREALTTDPQQRLLLTTAWEAFESAGIDPASVRDSRTAVFAGVMHHDYAPRVHTVPEGLEGHLITGNTSSVVSGRLAYVFGLRGPAVTVDTACSSSLVALHLAAQALRRGECSLALAGGVSVMATPEMFVEFSRLRGLAPDGRCKSFSGTADGTAWAEGSGLVVLERLSDARRNGHRVLAVVKGSAVNQDGASNGLSAPSGPAQEQVIREALADAGLAPAEVDAVEAHGTGTPLGDPIEAQALLATYGRDRPADRPLLLGSLKSNIGHAQAAAGVGGVIKMVLAMRHGLLPKLLHLDEPTRHVDWSSGLVIPLAEHTEWPGTGRARRAAVSSFGISGTNAHLVLEAPPANAPAATEDVPAGAPAGGGRLPAATPWALSGRSEAALRDQASRLRAHLDRHPDVDLTDVAYTLATGRSVFDHRSVIVGRDRDSLLKGLDAVAAGSPAAGVCSGRARTGHRPVLVFPGQGTQWAGMAVDLLAASPAFAGRMADCGRALAPFVGWSLPEVLADEGALAEVDVVQPALWAVMVSLAATWRAYGVEPAAVVGHSQGEIAAATVAGGLSLEDGARVVALRSKALRALSGQGGMMSVRLPRQETEERIRTWRGRISIAAVNGPRSTVVSGEPTALDELGQELSGSDVKWSRLPVDYASHSAQVARLRERLLTELAPITPRSSDVPFHSTLTRGLIDTAELDADYWYRNLRHTVEFDSVIHTLADRGHRLFIECSPRSVLTMDVQQILDETTEDGTALGTLRRDAGGLDRFLASVAEAHVHGLNARWAEAFPPGTAQYTDLPAYAFQPERFWMLPTTSAADAQGLGLLACEHPLLGAAVAKADDDSLVFTGRLSLRAHPWLADHAVNGTVLLPGTAFVELALHAGGQAGCDRVEELVLATPLVLPDEGDVELQLTVGAPDESSRRHVSVYSRAADPAALPETVWTRHATGSLISGSGGREDLGPWPPADAEPLDLTDAYERLAETGYAYGPAFQGLTAVWRRGHDTYAEIALPVGFREDAPGFGLHPALLDAALHPLLTGAQPEADGDMIRLPFSWTGVSLHATGATALRTRLSPTGDGGFSLTAADSNGRVVASVDGLTLRPVRPEHAGAGGGLQRSLFQVDWVDVPRPAASASPPGGRWAVLGPDGTGLDIADPAVRRHPDLASLRLAVEAGEAVPDVVVIACRTAPDGQDAEPEDRSAPAVAGAAPPVAGTGALPAALSAATTGVLDLLQSWLADEAFVASRLVVVTRGAVAAAPGEDVADLPHAPVWGLLRTAQSENPGRFLIVDTDAGATDIGLLRTAAASGEPQLAVRDGRLIAPRLSRATPSEAGRPALWDPEGTVLITGGTGTLGGLLARHLVTEHGVRRLLLTGRRGKDGPGAAELHAELGALGAHVTITACDVADAERLSAVLADIPGSHPLTAVIHAAGTLDDGTVESLDAERLEGVLRPKAVGAWNLHRLTESLGLSAFVLFSSVAGTSGTPGQGNYAAANTFLDALAHHRRARGLAATSLAWGLWDRDSGMTGHLGRADRARLARGGLVPLSEERGVMLFDAALALDSALLVPARLDLAALRQQATDGTVPALFTSLLGATRRVLPAASRPSAPSSPDPSGTVAFSDGRAVLELVRTTVATVLGHAAPDRIDDDRAFRDLGFDSLTGLELRNRLSAATGLKLPATTVFDRPTPAALADYLSSRVSAPADGQTPLPTAANDDDPVVVVGMGCRFPGGVRSARDLWEVFSEGRDVVSDFPRNRGWDIDSLHDPDSDAPQADRTYVRHGGFLSDAADFDPAFFGISPREALVMDPQQRVLLEVAWHALESAGIDPSTLHGTRTGVFTGLIPGEYAAHPGIPHDLVGQRSIANTSSVASGRISYTLGLQGPAITLDTACSSSLVAIHLAAQSLRNGETTLALAGGATVMATPAHFIEFSQQHALAPDGRCKPFAAAADGTGFSEGGGLVVLERLSDARRNGHRVLAVIRGSAVNQDGASNGLTAPNGPAQQRLIEAALANARLSADEIDVVEAHGTGTSLGDPIEAGALLAAYGRNRPADRPLWIGSAKSNLGHTQAAAGVAGVIKMIEALRHELLPQTLHVDSPTPQVDWSGETVRLLTEAQPWTAGERERRAAVSSFGISGTNAHLILEEPPADDAAHPPTTAPADRPNAPVLPFALSAATAEALPSQARELLRQLAPDTDPLDLAHSLGTTRKHHPHRAVVLAPDIDGFSAELTRIAQGSATSSTVTGSTAPNPTTAFLFPGQGSGWPAMGEDLYRAYPVFSEAFDAICAELDGRLDHPLKEVVFAAEGTDEAGLLERSDYAQAAVFAIEVALFRLLTRHGVQPDFLAGHSVGEIAAAHAAGVLSLADACTLVATRGRLMHTLAPGGTMVSLAASEDDVRSLIAGREHEVAVAAVNGPEAVVISGDEGAVLDCADRMAAQGHRTTRLAVRRAFHSHHMDAVLEPFHEALAALRFQPPAVPIVSTVTGEAASADEICSPGYWTRHIRATVRFQDSLEWLSKAGVGLYVEVGPGHALTALGQHNLAPAPGDPDAVELVSCLREGHPGTETLPAALAVLHTRGASVDWASWCAGGRTVDLPLYAFQRERYWLRDVGASAPPTERGGATAGAAGDPLCYEMTWRPSLPAAAPSAVTAGRRLVIAPPDGAYDETISALLRALGERGAVIVEPRGTGNDRETWRQLLTGAPLPASLAGIVSLVSLDERRDPAQPSVPRAVTATLGLVQALEDLGVDAPVRSVTRGAVGIGEEDPVLRPDQAAVWGLGRVVALEAPHLWGGLIDLPEAMDEQALSWCCDALTAGGGDDLALRSSGTYVPRLTRSGLPAPTHPAGLTGWRPRGTVLVTGGLGGLGTHVARWLARSGAEHLLLVGRRGPDTPGADRLRAELVGLGATVTIAACDISDREALHNLIRTVPADTPLTGVVHAAGILDDGLIPSLSPERLGTVFAAKTDAAWHLHELTRDHPLERFVLFSSLAGTVGSPGQGNYAAANAVLDALARHRRGLGLPATSLAWGPWAGTGMFTSAVARSRHHDGLTPMPASLALDAFASSLARPGSFYALADVDWDRFAYAAGRTDFLLSDLTSTGVGEPTSGAAAGGTPSPQHLAALSSDELQDELLRQVLTHVAAVSGHASAAIPTGRPFKEMGLDSLATIQLRNRLQAATGVRLATTVVYEHATPAALARHLAAGIGDQRGDVVRPVVDQLRKLEASLSAIPVGNERREEIDTLLETIFLKWREQERIHTDAAKGRDLGPVSDAEMFDLIDNVLGREEE</sequence>
<dbReference type="InterPro" id="IPR049900">
    <property type="entry name" value="PKS_mFAS_DH"/>
</dbReference>
<evidence type="ECO:0000259" key="11">
    <source>
        <dbReference type="PROSITE" id="PS52004"/>
    </source>
</evidence>
<dbReference type="SUPFAM" id="SSF55048">
    <property type="entry name" value="Probable ACP-binding domain of malonyl-CoA ACP transacylase"/>
    <property type="match status" value="3"/>
</dbReference>
<evidence type="ECO:0000259" key="10">
    <source>
        <dbReference type="PROSITE" id="PS50075"/>
    </source>
</evidence>
<dbReference type="InterPro" id="IPR016036">
    <property type="entry name" value="Malonyl_transacylase_ACP-bd"/>
</dbReference>
<dbReference type="InterPro" id="IPR014030">
    <property type="entry name" value="Ketoacyl_synth_N"/>
</dbReference>
<dbReference type="InterPro" id="IPR036291">
    <property type="entry name" value="NAD(P)-bd_dom_sf"/>
</dbReference>
<dbReference type="CDD" id="cd08952">
    <property type="entry name" value="KR_1_SDR_x"/>
    <property type="match status" value="1"/>
</dbReference>
<keyword evidence="4" id="KW-0808">Transferase</keyword>
<dbReference type="Pfam" id="PF02801">
    <property type="entry name" value="Ketoacyl-synt_C"/>
    <property type="match status" value="3"/>
</dbReference>
<feature type="domain" description="Ketosynthase family 3 (KS3)" evidence="11">
    <location>
        <begin position="2830"/>
        <end position="3257"/>
    </location>
</feature>
<evidence type="ECO:0000313" key="13">
    <source>
        <dbReference type="EMBL" id="MDT0381516.1"/>
    </source>
</evidence>
<feature type="domain" description="Ketosynthase family 3 (KS3)" evidence="11">
    <location>
        <begin position="1045"/>
        <end position="1471"/>
    </location>
</feature>
<dbReference type="PROSITE" id="PS52019">
    <property type="entry name" value="PKS_MFAS_DH"/>
    <property type="match status" value="1"/>
</dbReference>
<evidence type="ECO:0000256" key="9">
    <source>
        <dbReference type="SAM" id="MobiDB-lite"/>
    </source>
</evidence>
<feature type="domain" description="Carrier" evidence="10">
    <location>
        <begin position="4235"/>
        <end position="4312"/>
    </location>
</feature>
<comment type="pathway">
    <text evidence="1">Antibiotic biosynthesis.</text>
</comment>
<feature type="active site" description="Proton acceptor; for dehydratase activity" evidence="8">
    <location>
        <position position="1980"/>
    </location>
</feature>
<dbReference type="Pfam" id="PF21089">
    <property type="entry name" value="PKS_DH_N"/>
    <property type="match status" value="1"/>
</dbReference>
<feature type="compositionally biased region" description="Low complexity" evidence="9">
    <location>
        <begin position="903"/>
        <end position="921"/>
    </location>
</feature>
<dbReference type="InterPro" id="IPR057326">
    <property type="entry name" value="KR_dom"/>
</dbReference>
<dbReference type="Pfam" id="PF00550">
    <property type="entry name" value="PP-binding"/>
    <property type="match status" value="3"/>
</dbReference>
<accession>A0ABU2NY26</accession>
<evidence type="ECO:0000256" key="5">
    <source>
        <dbReference type="ARBA" id="ARBA00023194"/>
    </source>
</evidence>
<proteinExistence type="predicted"/>
<evidence type="ECO:0000259" key="12">
    <source>
        <dbReference type="PROSITE" id="PS52019"/>
    </source>
</evidence>
<dbReference type="Pfam" id="PF22621">
    <property type="entry name" value="CurL-like_PKS_C"/>
    <property type="match status" value="1"/>
</dbReference>
<dbReference type="PROSITE" id="PS50075">
    <property type="entry name" value="CARRIER"/>
    <property type="match status" value="3"/>
</dbReference>
<protein>
    <submittedName>
        <fullName evidence="13">SDR family NAD(P)-dependent oxidoreductase</fullName>
    </submittedName>
</protein>
<feature type="domain" description="Carrier" evidence="10">
    <location>
        <begin position="948"/>
        <end position="1023"/>
    </location>
</feature>
<reference evidence="14" key="1">
    <citation type="submission" date="2023-07" db="EMBL/GenBank/DDBJ databases">
        <title>30 novel species of actinomycetes from the DSMZ collection.</title>
        <authorList>
            <person name="Nouioui I."/>
        </authorList>
    </citation>
    <scope>NUCLEOTIDE SEQUENCE [LARGE SCALE GENOMIC DNA]</scope>
    <source>
        <strain evidence="14">DSM 42041</strain>
    </source>
</reference>
<keyword evidence="14" id="KW-1185">Reference proteome</keyword>
<feature type="active site" description="Proton donor; for dehydratase activity" evidence="8">
    <location>
        <position position="2147"/>
    </location>
</feature>
<dbReference type="Proteomes" id="UP001183414">
    <property type="component" value="Unassembled WGS sequence"/>
</dbReference>
<dbReference type="SMART" id="SM00827">
    <property type="entry name" value="PKS_AT"/>
    <property type="match status" value="3"/>
</dbReference>
<name>A0ABU2NY26_9ACTN</name>
<gene>
    <name evidence="13" type="ORF">RM572_22410</name>
</gene>
<comment type="caution">
    <text evidence="13">The sequence shown here is derived from an EMBL/GenBank/DDBJ whole genome shotgun (WGS) entry which is preliminary data.</text>
</comment>
<dbReference type="InterPro" id="IPR016039">
    <property type="entry name" value="Thiolase-like"/>
</dbReference>
<dbReference type="Pfam" id="PF00109">
    <property type="entry name" value="ketoacyl-synt"/>
    <property type="match status" value="3"/>
</dbReference>
<dbReference type="InterPro" id="IPR050091">
    <property type="entry name" value="PKS_NRPS_Biosynth_Enz"/>
</dbReference>
<evidence type="ECO:0000256" key="7">
    <source>
        <dbReference type="ARBA" id="ARBA00023315"/>
    </source>
</evidence>
<feature type="domain" description="PKS/mFAS DH" evidence="12">
    <location>
        <begin position="1948"/>
        <end position="2226"/>
    </location>
</feature>
<dbReference type="SMART" id="SM00826">
    <property type="entry name" value="PKS_DH"/>
    <property type="match status" value="1"/>
</dbReference>
<dbReference type="SUPFAM" id="SSF47336">
    <property type="entry name" value="ACP-like"/>
    <property type="match status" value="3"/>
</dbReference>
<dbReference type="InterPro" id="IPR018201">
    <property type="entry name" value="Ketoacyl_synth_AS"/>
</dbReference>
<dbReference type="Pfam" id="PF08659">
    <property type="entry name" value="KR"/>
    <property type="match status" value="2"/>
</dbReference>
<dbReference type="SUPFAM" id="SSF51735">
    <property type="entry name" value="NAD(P)-binding Rossmann-fold domains"/>
    <property type="match status" value="4"/>
</dbReference>
<dbReference type="Pfam" id="PF00698">
    <property type="entry name" value="Acyl_transf_1"/>
    <property type="match status" value="3"/>
</dbReference>
<dbReference type="SMART" id="SM01294">
    <property type="entry name" value="PKS_PP_betabranch"/>
    <property type="match status" value="1"/>
</dbReference>
<dbReference type="InterPro" id="IPR009081">
    <property type="entry name" value="PP-bd_ACP"/>
</dbReference>
<dbReference type="Gene3D" id="3.30.70.3290">
    <property type="match status" value="3"/>
</dbReference>
<dbReference type="PROSITE" id="PS00606">
    <property type="entry name" value="KS3_1"/>
    <property type="match status" value="2"/>
</dbReference>
<dbReference type="PANTHER" id="PTHR43775">
    <property type="entry name" value="FATTY ACID SYNTHASE"/>
    <property type="match status" value="1"/>
</dbReference>
<keyword evidence="5" id="KW-0045">Antibiotic biosynthesis</keyword>
<keyword evidence="6" id="KW-0511">Multifunctional enzyme</keyword>
<dbReference type="Pfam" id="PF16197">
    <property type="entry name" value="KAsynt_C_assoc"/>
    <property type="match status" value="2"/>
</dbReference>
<dbReference type="Gene3D" id="3.40.47.10">
    <property type="match status" value="3"/>
</dbReference>
<dbReference type="Pfam" id="PF14765">
    <property type="entry name" value="PS-DH"/>
    <property type="match status" value="1"/>
</dbReference>
<feature type="region of interest" description="Disordered" evidence="9">
    <location>
        <begin position="897"/>
        <end position="930"/>
    </location>
</feature>
<dbReference type="SMART" id="SM00825">
    <property type="entry name" value="PKS_KS"/>
    <property type="match status" value="3"/>
</dbReference>
<dbReference type="Gene3D" id="3.40.366.10">
    <property type="entry name" value="Malonyl-Coenzyme A Acyl Carrier Protein, domain 2"/>
    <property type="match status" value="3"/>
</dbReference>
<dbReference type="InterPro" id="IPR020806">
    <property type="entry name" value="PKS_PP-bd"/>
</dbReference>
<dbReference type="InterPro" id="IPR049552">
    <property type="entry name" value="PKS_DH_N"/>
</dbReference>
<evidence type="ECO:0000256" key="3">
    <source>
        <dbReference type="ARBA" id="ARBA00022553"/>
    </source>
</evidence>
<dbReference type="CDD" id="cd00833">
    <property type="entry name" value="PKS"/>
    <property type="match status" value="3"/>
</dbReference>
<dbReference type="InterPro" id="IPR042104">
    <property type="entry name" value="PKS_dehydratase_sf"/>
</dbReference>
<dbReference type="InterPro" id="IPR014043">
    <property type="entry name" value="Acyl_transferase_dom"/>
</dbReference>
<dbReference type="EMBL" id="JAVREQ010000023">
    <property type="protein sequence ID" value="MDT0381516.1"/>
    <property type="molecule type" value="Genomic_DNA"/>
</dbReference>
<dbReference type="InterPro" id="IPR020841">
    <property type="entry name" value="PKS_Beta-ketoAc_synthase_dom"/>
</dbReference>
<evidence type="ECO:0000313" key="14">
    <source>
        <dbReference type="Proteomes" id="UP001183414"/>
    </source>
</evidence>
<keyword evidence="3" id="KW-0597">Phosphoprotein</keyword>
<dbReference type="InterPro" id="IPR014031">
    <property type="entry name" value="Ketoacyl_synth_C"/>
</dbReference>
<evidence type="ECO:0000256" key="8">
    <source>
        <dbReference type="PROSITE-ProRule" id="PRU01363"/>
    </source>
</evidence>
<dbReference type="InterPro" id="IPR049551">
    <property type="entry name" value="PKS_DH_C"/>
</dbReference>
<feature type="region of interest" description="C-terminal hotdog fold" evidence="8">
    <location>
        <begin position="2086"/>
        <end position="2226"/>
    </location>
</feature>
<dbReference type="RefSeq" id="WP_311675210.1">
    <property type="nucleotide sequence ID" value="NZ_JAVREQ010000023.1"/>
</dbReference>
<evidence type="ECO:0000256" key="4">
    <source>
        <dbReference type="ARBA" id="ARBA00022679"/>
    </source>
</evidence>
<dbReference type="Pfam" id="PF22953">
    <property type="entry name" value="SpnB_Rossmann"/>
    <property type="match status" value="1"/>
</dbReference>
<dbReference type="SMART" id="SM00823">
    <property type="entry name" value="PKS_PP"/>
    <property type="match status" value="3"/>
</dbReference>
<feature type="domain" description="Ketosynthase family 3 (KS3)" evidence="11">
    <location>
        <begin position="18"/>
        <end position="437"/>
    </location>
</feature>
<evidence type="ECO:0000256" key="2">
    <source>
        <dbReference type="ARBA" id="ARBA00022450"/>
    </source>
</evidence>
<dbReference type="InterPro" id="IPR032821">
    <property type="entry name" value="PKS_assoc"/>
</dbReference>